<dbReference type="Proteomes" id="UP001194746">
    <property type="component" value="Unassembled WGS sequence"/>
</dbReference>
<proteinExistence type="predicted"/>
<accession>A0AAD4CUE4</accession>
<reference evidence="1" key="1">
    <citation type="journal article" date="2019" name="Beilstein J. Org. Chem.">
        <title>Nanangenines: drimane sesquiterpenoids as the dominant metabolite cohort of a novel Australian fungus, Aspergillus nanangensis.</title>
        <authorList>
            <person name="Lacey H.J."/>
            <person name="Gilchrist C.L.M."/>
            <person name="Crombie A."/>
            <person name="Kalaitzis J.A."/>
            <person name="Vuong D."/>
            <person name="Rutledge P.J."/>
            <person name="Turner P."/>
            <person name="Pitt J.I."/>
            <person name="Lacey E."/>
            <person name="Chooi Y.H."/>
            <person name="Piggott A.M."/>
        </authorList>
    </citation>
    <scope>NUCLEOTIDE SEQUENCE</scope>
    <source>
        <strain evidence="1">MST-FP2251</strain>
    </source>
</reference>
<dbReference type="AlphaFoldDB" id="A0AAD4CUE4"/>
<name>A0AAD4CUE4_ASPNN</name>
<comment type="caution">
    <text evidence="1">The sequence shown here is derived from an EMBL/GenBank/DDBJ whole genome shotgun (WGS) entry which is preliminary data.</text>
</comment>
<sequence length="144" mass="16307">MADAPQLHMKCVTARDTTKFNSNRDNFPPVYDDQAFMLRNKATGTWLTVEGEDTMEDSRFAYHQMWFLRPCMTPEGKKYHGLNSVVTEYALCCCPRDTGTALVKCIESTNAALLKSMEIAQWYLQVNGADVRYEASNTLSVMVS</sequence>
<reference evidence="1" key="2">
    <citation type="submission" date="2020-02" db="EMBL/GenBank/DDBJ databases">
        <authorList>
            <person name="Gilchrist C.L.M."/>
            <person name="Chooi Y.-H."/>
        </authorList>
    </citation>
    <scope>NUCLEOTIDE SEQUENCE</scope>
    <source>
        <strain evidence="1">MST-FP2251</strain>
    </source>
</reference>
<keyword evidence="2" id="KW-1185">Reference proteome</keyword>
<evidence type="ECO:0000313" key="1">
    <source>
        <dbReference type="EMBL" id="KAF9891963.1"/>
    </source>
</evidence>
<protein>
    <submittedName>
        <fullName evidence="1">Uncharacterized protein</fullName>
    </submittedName>
</protein>
<gene>
    <name evidence="1" type="ORF">FE257_002926</name>
</gene>
<dbReference type="EMBL" id="VCAU01000015">
    <property type="protein sequence ID" value="KAF9891963.1"/>
    <property type="molecule type" value="Genomic_DNA"/>
</dbReference>
<evidence type="ECO:0000313" key="2">
    <source>
        <dbReference type="Proteomes" id="UP001194746"/>
    </source>
</evidence>
<organism evidence="1 2">
    <name type="scientific">Aspergillus nanangensis</name>
    <dbReference type="NCBI Taxonomy" id="2582783"/>
    <lineage>
        <taxon>Eukaryota</taxon>
        <taxon>Fungi</taxon>
        <taxon>Dikarya</taxon>
        <taxon>Ascomycota</taxon>
        <taxon>Pezizomycotina</taxon>
        <taxon>Eurotiomycetes</taxon>
        <taxon>Eurotiomycetidae</taxon>
        <taxon>Eurotiales</taxon>
        <taxon>Aspergillaceae</taxon>
        <taxon>Aspergillus</taxon>
        <taxon>Aspergillus subgen. Circumdati</taxon>
    </lineage>
</organism>